<accession>A0A1N6IEP4</accession>
<evidence type="ECO:0000313" key="1">
    <source>
        <dbReference type="EMBL" id="SIO30429.1"/>
    </source>
</evidence>
<dbReference type="Proteomes" id="UP000185062">
    <property type="component" value="Unassembled WGS sequence"/>
</dbReference>
<dbReference type="STRING" id="44575.SAMN05216419_10376"/>
<dbReference type="EMBL" id="FSRO01000001">
    <property type="protein sequence ID" value="SIO30429.1"/>
    <property type="molecule type" value="Genomic_DNA"/>
</dbReference>
<name>A0A1N6IEP4_9PROT</name>
<dbReference type="eggNOG" id="ENOG503159C">
    <property type="taxonomic scope" value="Bacteria"/>
</dbReference>
<organism evidence="1 2">
    <name type="scientific">Nitrosomonas cryotolerans ATCC 49181</name>
    <dbReference type="NCBI Taxonomy" id="1131553"/>
    <lineage>
        <taxon>Bacteria</taxon>
        <taxon>Pseudomonadati</taxon>
        <taxon>Pseudomonadota</taxon>
        <taxon>Betaproteobacteria</taxon>
        <taxon>Nitrosomonadales</taxon>
        <taxon>Nitrosomonadaceae</taxon>
        <taxon>Nitrosomonas</taxon>
    </lineage>
</organism>
<sequence length="756" mass="82359">MPYLSRYLMSLASVLILFGGLVVLISESTAVHAAALKTTSAEDVIEPAVSAFQEIGVLRKENPINADAIATKYAGALQALTKQADIQLVSNMDSDVLAAIDDIRNDNEPKLAAQIIDKTLQRVFFQTILERITSVRDSFDSQATAELGLKWDEATAAFEAVRGTASRENKIISADRQSIETGDNPGLDIQITDALARGKAALNKENAAEDKITVGIERQIIRLSLARAYYIGVLREVDGLIDKRERNLEGALINQKEGEFFYRIIEGFIATDNPTGNVLIKSQLTGNVSNVIADEVVSELSKGFVGRVKGELNANESSIGNDRERAMIVAEEAWLYSNVFIPDLELRLGSTVRNDLGAALNKLRDASSEEDTTKAGEARQVITAILGDYENSLVLADYKKTNSTDFIDAAVSAFQAIGVLRREAPINADGIAAEYTGELQQLTQLVDEVFALTLNNDIVVAIDAIKNGNQEKLAAQVIDKTLQRVFALAVYNRVTLVRDTFDSTATEVLGLEWDQAYAAFGAIKGTAAREDRILSADRQSIETGSNPGLDSIITLAFIRGQHALSKNNVTEDKIMVAVESEVIVSSLIRAFFIGVLREIDGVIDKRERDLEGALINQKEGEFFYRIVEAFISRDNSLGNDIIKAQLTGDVTHVVADQVISEISRGVIGYLSDSLDNNELTVGVDRGQAMVSAEQASLYAGIVISDLEMRLGALQRIKLDNALQDLKEASGADDVSKANRAKQIITAIFTDYWNNLL</sequence>
<evidence type="ECO:0000313" key="2">
    <source>
        <dbReference type="Proteomes" id="UP000185062"/>
    </source>
</evidence>
<keyword evidence="2" id="KW-1185">Reference proteome</keyword>
<gene>
    <name evidence="1" type="ORF">SAMN02743940_1751</name>
</gene>
<proteinExistence type="predicted"/>
<dbReference type="AlphaFoldDB" id="A0A1N6IEP4"/>
<reference evidence="1 2" key="1">
    <citation type="submission" date="2016-12" db="EMBL/GenBank/DDBJ databases">
        <authorList>
            <person name="Song W.-J."/>
            <person name="Kurnit D.M."/>
        </authorList>
    </citation>
    <scope>NUCLEOTIDE SEQUENCE [LARGE SCALE GENOMIC DNA]</scope>
    <source>
        <strain evidence="1 2">ATCC 49181</strain>
    </source>
</reference>
<dbReference type="RefSeq" id="WP_028462124.1">
    <property type="nucleotide sequence ID" value="NZ_FSRO01000001.1"/>
</dbReference>
<protein>
    <submittedName>
        <fullName evidence="1">Uncharacterized protein</fullName>
    </submittedName>
</protein>